<dbReference type="Proteomes" id="UP000239273">
    <property type="component" value="Unassembled WGS sequence"/>
</dbReference>
<dbReference type="SUPFAM" id="SSF52266">
    <property type="entry name" value="SGNH hydrolase"/>
    <property type="match status" value="1"/>
</dbReference>
<dbReference type="RefSeq" id="WP_105064122.1">
    <property type="nucleotide sequence ID" value="NZ_BSOU01000001.1"/>
</dbReference>
<dbReference type="GO" id="GO:0016788">
    <property type="term" value="F:hydrolase activity, acting on ester bonds"/>
    <property type="evidence" value="ECO:0007669"/>
    <property type="project" value="UniProtKB-ARBA"/>
</dbReference>
<dbReference type="InterPro" id="IPR036514">
    <property type="entry name" value="SGNH_hydro_sf"/>
</dbReference>
<sequence length="289" mass="32206">MKKIILSSMVFFFYGVHVGQDKPFPYSEIKAMTSFFKGVLAPQPEIGSFGRVISMPDSVQVECPTQNEKLGVIVAFGQSNSANQAEYKYTSQELEGVVNFYNGRCYQAKSPLLGATGLRGEWISKTAKNLIDNDVYDKVVVMSSGIGGTPIIRWARDNDLNQMFLNELQKISEKYVVTDMIWHQGETDKKYTPTEAYENMFLSMKETITEAGVNAPIFISIASVCGSSFSYPNKVTMAQENLAKKNNIYLGVNTDKLIPPDMRFDGCHFDKAGQEIAARVMAESIKNSK</sequence>
<reference evidence="3" key="1">
    <citation type="journal article" date="2014" name="Int. J. Syst. Evol. Microbiol.">
        <title>Complete genome of a new Firmicutes species belonging to the dominant human colonic microbiota ('Ruminococcus bicirculans') reveals two chromosomes and a selective capacity to utilize plant glucans.</title>
        <authorList>
            <consortium name="NISC Comparative Sequencing Program"/>
            <person name="Wegmann U."/>
            <person name="Louis P."/>
            <person name="Goesmann A."/>
            <person name="Henrissat B."/>
            <person name="Duncan S.H."/>
            <person name="Flint H.J."/>
        </authorList>
    </citation>
    <scope>NUCLEOTIDE SEQUENCE</scope>
    <source>
        <strain evidence="3">NBRC 105001</strain>
    </source>
</reference>
<dbReference type="EMBL" id="BSOU01000001">
    <property type="protein sequence ID" value="GLR73412.1"/>
    <property type="molecule type" value="Genomic_DNA"/>
</dbReference>
<dbReference type="EMBL" id="MSCP01000002">
    <property type="protein sequence ID" value="PQJ87778.1"/>
    <property type="molecule type" value="Genomic_DNA"/>
</dbReference>
<dbReference type="AlphaFoldDB" id="A0A2S7X8U2"/>
<dbReference type="Gene3D" id="3.40.50.1110">
    <property type="entry name" value="SGNH hydrolase"/>
    <property type="match status" value="1"/>
</dbReference>
<reference evidence="3" key="4">
    <citation type="submission" date="2023-01" db="EMBL/GenBank/DDBJ databases">
        <title>Draft genome sequence of Aliivibrio sifiae strain NBRC 105001.</title>
        <authorList>
            <person name="Sun Q."/>
            <person name="Mori K."/>
        </authorList>
    </citation>
    <scope>NUCLEOTIDE SEQUENCE</scope>
    <source>
        <strain evidence="3">NBRC 105001</strain>
    </source>
</reference>
<accession>A0A2S7X8U2</accession>
<evidence type="ECO:0000313" key="3">
    <source>
        <dbReference type="EMBL" id="GLR73412.1"/>
    </source>
</evidence>
<evidence type="ECO:0000313" key="6">
    <source>
        <dbReference type="Proteomes" id="UP001156660"/>
    </source>
</evidence>
<dbReference type="InterPro" id="IPR005181">
    <property type="entry name" value="SASA"/>
</dbReference>
<gene>
    <name evidence="4" type="ORF">BTO23_16970</name>
    <name evidence="3" type="ORF">GCM10007855_02850</name>
</gene>
<keyword evidence="1" id="KW-0378">Hydrolase</keyword>
<dbReference type="OrthoDB" id="7064501at2"/>
<name>A0A2S7X8U2_9GAMM</name>
<protein>
    <recommendedName>
        <fullName evidence="2">Sialate O-acetylesterase domain-containing protein</fullName>
    </recommendedName>
</protein>
<keyword evidence="6" id="KW-1185">Reference proteome</keyword>
<dbReference type="Proteomes" id="UP001156660">
    <property type="component" value="Unassembled WGS sequence"/>
</dbReference>
<reference evidence="4 5" key="2">
    <citation type="submission" date="2016-12" db="EMBL/GenBank/DDBJ databases">
        <title>Diversity of luminous bacteria.</title>
        <authorList>
            <person name="Yoshizawa S."/>
            <person name="Kogure K."/>
        </authorList>
    </citation>
    <scope>NUCLEOTIDE SEQUENCE [LARGE SCALE GENOMIC DNA]</scope>
    <source>
        <strain evidence="4 5">NBRC 105001</strain>
    </source>
</reference>
<evidence type="ECO:0000256" key="1">
    <source>
        <dbReference type="ARBA" id="ARBA00022801"/>
    </source>
</evidence>
<evidence type="ECO:0000313" key="5">
    <source>
        <dbReference type="Proteomes" id="UP000239273"/>
    </source>
</evidence>
<dbReference type="Pfam" id="PF03629">
    <property type="entry name" value="SASA"/>
    <property type="match status" value="1"/>
</dbReference>
<comment type="caution">
    <text evidence="4">The sequence shown here is derived from an EMBL/GenBank/DDBJ whole genome shotgun (WGS) entry which is preliminary data.</text>
</comment>
<evidence type="ECO:0000259" key="2">
    <source>
        <dbReference type="Pfam" id="PF03629"/>
    </source>
</evidence>
<evidence type="ECO:0000313" key="4">
    <source>
        <dbReference type="EMBL" id="PQJ87778.1"/>
    </source>
</evidence>
<feature type="domain" description="Sialate O-acetylesterase" evidence="2">
    <location>
        <begin position="73"/>
        <end position="285"/>
    </location>
</feature>
<reference evidence="6" key="3">
    <citation type="journal article" date="2019" name="Int. J. Syst. Evol. Microbiol.">
        <title>The Global Catalogue of Microorganisms (GCM) 10K type strain sequencing project: providing services to taxonomists for standard genome sequencing and annotation.</title>
        <authorList>
            <consortium name="The Broad Institute Genomics Platform"/>
            <consortium name="The Broad Institute Genome Sequencing Center for Infectious Disease"/>
            <person name="Wu L."/>
            <person name="Ma J."/>
        </authorList>
    </citation>
    <scope>NUCLEOTIDE SEQUENCE [LARGE SCALE GENOMIC DNA]</scope>
    <source>
        <strain evidence="6">NBRC 105001</strain>
    </source>
</reference>
<organism evidence="4 5">
    <name type="scientific">Aliivibrio sifiae</name>
    <dbReference type="NCBI Taxonomy" id="566293"/>
    <lineage>
        <taxon>Bacteria</taxon>
        <taxon>Pseudomonadati</taxon>
        <taxon>Pseudomonadota</taxon>
        <taxon>Gammaproteobacteria</taxon>
        <taxon>Vibrionales</taxon>
        <taxon>Vibrionaceae</taxon>
        <taxon>Aliivibrio</taxon>
    </lineage>
</organism>
<proteinExistence type="predicted"/>